<feature type="transmembrane region" description="Helical" evidence="4">
    <location>
        <begin position="103"/>
        <end position="124"/>
    </location>
</feature>
<dbReference type="PANTHER" id="PTHR23523:SF2">
    <property type="entry name" value="2-NITROIMIDAZOLE TRANSPORTER"/>
    <property type="match status" value="1"/>
</dbReference>
<feature type="domain" description="Major facilitator superfamily (MFS) profile" evidence="5">
    <location>
        <begin position="15"/>
        <end position="399"/>
    </location>
</feature>
<feature type="transmembrane region" description="Helical" evidence="4">
    <location>
        <begin position="256"/>
        <end position="277"/>
    </location>
</feature>
<protein>
    <submittedName>
        <fullName evidence="6">MFS transporter</fullName>
    </submittedName>
</protein>
<dbReference type="EMBL" id="BMER01000001">
    <property type="protein sequence ID" value="GGG84584.1"/>
    <property type="molecule type" value="Genomic_DNA"/>
</dbReference>
<dbReference type="InterPro" id="IPR020846">
    <property type="entry name" value="MFS_dom"/>
</dbReference>
<feature type="transmembrane region" description="Helical" evidence="4">
    <location>
        <begin position="374"/>
        <end position="393"/>
    </location>
</feature>
<evidence type="ECO:0000256" key="3">
    <source>
        <dbReference type="ARBA" id="ARBA00023136"/>
    </source>
</evidence>
<dbReference type="RefSeq" id="WP_188505468.1">
    <property type="nucleotide sequence ID" value="NZ_BMER01000001.1"/>
</dbReference>
<feature type="transmembrane region" description="Helical" evidence="4">
    <location>
        <begin position="52"/>
        <end position="71"/>
    </location>
</feature>
<dbReference type="SUPFAM" id="SSF103473">
    <property type="entry name" value="MFS general substrate transporter"/>
    <property type="match status" value="1"/>
</dbReference>
<feature type="transmembrane region" description="Helical" evidence="4">
    <location>
        <begin position="12"/>
        <end position="32"/>
    </location>
</feature>
<evidence type="ECO:0000256" key="1">
    <source>
        <dbReference type="ARBA" id="ARBA00022692"/>
    </source>
</evidence>
<gene>
    <name evidence="6" type="ORF">GCM10007415_17220</name>
</gene>
<dbReference type="InterPro" id="IPR036259">
    <property type="entry name" value="MFS_trans_sf"/>
</dbReference>
<feature type="transmembrane region" description="Helical" evidence="4">
    <location>
        <begin position="284"/>
        <end position="301"/>
    </location>
</feature>
<keyword evidence="3 4" id="KW-0472">Membrane</keyword>
<dbReference type="GO" id="GO:0022857">
    <property type="term" value="F:transmembrane transporter activity"/>
    <property type="evidence" value="ECO:0007669"/>
    <property type="project" value="InterPro"/>
</dbReference>
<comment type="caution">
    <text evidence="6">The sequence shown here is derived from an EMBL/GenBank/DDBJ whole genome shotgun (WGS) entry which is preliminary data.</text>
</comment>
<keyword evidence="7" id="KW-1185">Reference proteome</keyword>
<dbReference type="Gene3D" id="1.20.1250.20">
    <property type="entry name" value="MFS general substrate transporter like domains"/>
    <property type="match status" value="2"/>
</dbReference>
<keyword evidence="1 4" id="KW-0812">Transmembrane</keyword>
<accession>A0A917HNZ7</accession>
<dbReference type="Proteomes" id="UP000660862">
    <property type="component" value="Unassembled WGS sequence"/>
</dbReference>
<evidence type="ECO:0000256" key="2">
    <source>
        <dbReference type="ARBA" id="ARBA00022989"/>
    </source>
</evidence>
<sequence>MTKEETAGTTRLGKFILLTGIVFLATNLRAPITSVGPVVPQIQGALHLSNTLTGLITTIPLLAFAVLSPIAPKLAEKWNIEIVLWVAIWAIAIGLLVRMSSTIALLFGGTALVGGGIAFGNVLVPPFIKKWFPQKIGLVTGLYSVAMNITASLASGFSIAIGHWTGMGWQGSIGVWLVFALIAIIIWIPQLMRSKAKSRSDETAAQRQKDTSMLRSRLAWHITVFMGLQSLLFYCAVAWLPVVLQDWGMASETSGWVLSFIQFTQLPVVFIAPIVAGRLKNHTPLLWFVGGTLALSLLLIIGWRTQFIIPAVILFGLGTGLAFSLVMMWFVLRTGTTRDAARISGMAQSFGYALAAAGPPLFGALHDWAGDWETPFFLLVATTLILHITGMKITKPQIITG</sequence>
<dbReference type="AlphaFoldDB" id="A0A917HNZ7"/>
<feature type="transmembrane region" description="Helical" evidence="4">
    <location>
        <begin position="218"/>
        <end position="244"/>
    </location>
</feature>
<proteinExistence type="predicted"/>
<dbReference type="Pfam" id="PF07690">
    <property type="entry name" value="MFS_1"/>
    <property type="match status" value="1"/>
</dbReference>
<feature type="transmembrane region" description="Helical" evidence="4">
    <location>
        <begin position="78"/>
        <end position="97"/>
    </location>
</feature>
<keyword evidence="2 4" id="KW-1133">Transmembrane helix</keyword>
<dbReference type="InterPro" id="IPR052524">
    <property type="entry name" value="MFS_Cyanate_Porter"/>
</dbReference>
<dbReference type="InterPro" id="IPR011701">
    <property type="entry name" value="MFS"/>
</dbReference>
<feature type="transmembrane region" description="Helical" evidence="4">
    <location>
        <begin position="167"/>
        <end position="189"/>
    </location>
</feature>
<dbReference type="PANTHER" id="PTHR23523">
    <property type="match status" value="1"/>
</dbReference>
<dbReference type="PROSITE" id="PS50850">
    <property type="entry name" value="MFS"/>
    <property type="match status" value="1"/>
</dbReference>
<reference evidence="6" key="2">
    <citation type="submission" date="2020-09" db="EMBL/GenBank/DDBJ databases">
        <authorList>
            <person name="Sun Q."/>
            <person name="Zhou Y."/>
        </authorList>
    </citation>
    <scope>NUCLEOTIDE SEQUENCE</scope>
    <source>
        <strain evidence="6">CGMCC 1.12195</strain>
    </source>
</reference>
<evidence type="ECO:0000259" key="5">
    <source>
        <dbReference type="PROSITE" id="PS50850"/>
    </source>
</evidence>
<name>A0A917HNZ7_9SPHI</name>
<feature type="transmembrane region" description="Helical" evidence="4">
    <location>
        <begin position="343"/>
        <end position="362"/>
    </location>
</feature>
<feature type="transmembrane region" description="Helical" evidence="4">
    <location>
        <begin position="307"/>
        <end position="331"/>
    </location>
</feature>
<evidence type="ECO:0000313" key="6">
    <source>
        <dbReference type="EMBL" id="GGG84584.1"/>
    </source>
</evidence>
<feature type="transmembrane region" description="Helical" evidence="4">
    <location>
        <begin position="136"/>
        <end position="161"/>
    </location>
</feature>
<reference evidence="6" key="1">
    <citation type="journal article" date="2014" name="Int. J. Syst. Evol. Microbiol.">
        <title>Complete genome sequence of Corynebacterium casei LMG S-19264T (=DSM 44701T), isolated from a smear-ripened cheese.</title>
        <authorList>
            <consortium name="US DOE Joint Genome Institute (JGI-PGF)"/>
            <person name="Walter F."/>
            <person name="Albersmeier A."/>
            <person name="Kalinowski J."/>
            <person name="Ruckert C."/>
        </authorList>
    </citation>
    <scope>NUCLEOTIDE SEQUENCE</scope>
    <source>
        <strain evidence="6">CGMCC 1.12195</strain>
    </source>
</reference>
<organism evidence="6 7">
    <name type="scientific">Parapedobacter pyrenivorans</name>
    <dbReference type="NCBI Taxonomy" id="1305674"/>
    <lineage>
        <taxon>Bacteria</taxon>
        <taxon>Pseudomonadati</taxon>
        <taxon>Bacteroidota</taxon>
        <taxon>Sphingobacteriia</taxon>
        <taxon>Sphingobacteriales</taxon>
        <taxon>Sphingobacteriaceae</taxon>
        <taxon>Parapedobacter</taxon>
    </lineage>
</organism>
<dbReference type="CDD" id="cd17339">
    <property type="entry name" value="MFS_NIMT_CynX_like"/>
    <property type="match status" value="1"/>
</dbReference>
<evidence type="ECO:0000256" key="4">
    <source>
        <dbReference type="SAM" id="Phobius"/>
    </source>
</evidence>
<evidence type="ECO:0000313" key="7">
    <source>
        <dbReference type="Proteomes" id="UP000660862"/>
    </source>
</evidence>